<evidence type="ECO:0008006" key="3">
    <source>
        <dbReference type="Google" id="ProtNLM"/>
    </source>
</evidence>
<accession>A0AAU8RFQ8</accession>
<dbReference type="RefSeq" id="WP_029446040.1">
    <property type="nucleotide sequence ID" value="NZ_CP009976.1"/>
</dbReference>
<evidence type="ECO:0000313" key="1">
    <source>
        <dbReference type="EMBL" id="AIZ42249.1"/>
    </source>
</evidence>
<gene>
    <name evidence="1" type="ORF">M666_12015</name>
</gene>
<dbReference type="EMBL" id="CP009976">
    <property type="protein sequence ID" value="AIZ42249.1"/>
    <property type="molecule type" value="Genomic_DNA"/>
</dbReference>
<organism evidence="1 2">
    <name type="scientific">Cellulophaga baltica 18</name>
    <dbReference type="NCBI Taxonomy" id="1348584"/>
    <lineage>
        <taxon>Bacteria</taxon>
        <taxon>Pseudomonadati</taxon>
        <taxon>Bacteroidota</taxon>
        <taxon>Flavobacteriia</taxon>
        <taxon>Flavobacteriales</taxon>
        <taxon>Flavobacteriaceae</taxon>
        <taxon>Cellulophaga</taxon>
    </lineage>
</organism>
<reference evidence="1 2" key="1">
    <citation type="journal article" date="2014" name="Environ. Microbiol.">
        <title>Contrasting genomic patterns and infection strategies of two co-existing Bacteroidetes podovirus genera.</title>
        <authorList>
            <person name="Holmfeldt K."/>
            <person name="Howard-Varona C."/>
            <person name="Solonenko N."/>
            <person name="Sullivan M.B."/>
        </authorList>
    </citation>
    <scope>NUCLEOTIDE SEQUENCE [LARGE SCALE GENOMIC DNA]</scope>
    <source>
        <strain evidence="1 2">18</strain>
    </source>
</reference>
<dbReference type="KEGG" id="cbat:M666_12015"/>
<name>A0AAU8RFQ8_9FLAO</name>
<protein>
    <recommendedName>
        <fullName evidence="3">Lipoprotein</fullName>
    </recommendedName>
</protein>
<dbReference type="GeneID" id="78061466"/>
<dbReference type="PROSITE" id="PS51257">
    <property type="entry name" value="PROKAR_LIPOPROTEIN"/>
    <property type="match status" value="1"/>
</dbReference>
<dbReference type="AlphaFoldDB" id="A0AAU8RFQ8"/>
<evidence type="ECO:0000313" key="2">
    <source>
        <dbReference type="Proteomes" id="UP000030786"/>
    </source>
</evidence>
<sequence length="336" mass="38865">MKKNFLILFLLFIACKGGNKNLNPPQTIQGNDSLVQVKVESIPLEFISKIPDFELPLGNIYLLKTIFPSKFGLPLETDEDGAYLNLKSDVFTKKIQSITDTWKKISNTDGFNYTLTIEDSLKYSMYSNFGKQVVRENYEFIGKIKNKDFIILLGKHTSDNALNSYNFINIVTVSVDGVIIDDLILYKQEFDYVSSYSTYSFMDNQMIVSSKNFFAIEGEYSCEKKERHKIAYDGKFIRYYDKNGNYKNEIEEGLVENNTREGPWVEKKMNTYVNDFTYLEAHFEDGKPVGEWSYFVLKYKRNSEGQADLSIATKGALLYTEMYKDGEMIKRDLVND</sequence>
<proteinExistence type="predicted"/>
<dbReference type="Proteomes" id="UP000030786">
    <property type="component" value="Chromosome"/>
</dbReference>